<protein>
    <submittedName>
        <fullName evidence="1">Uncharacterized protein</fullName>
    </submittedName>
</protein>
<evidence type="ECO:0000313" key="1">
    <source>
        <dbReference type="EMBL" id="KEF40412.1"/>
    </source>
</evidence>
<comment type="caution">
    <text evidence="1">The sequence shown here is derived from an EMBL/GenBank/DDBJ whole genome shotgun (WGS) entry which is preliminary data.</text>
</comment>
<dbReference type="InterPro" id="IPR049254">
    <property type="entry name" value="Phage_tail_terminator"/>
</dbReference>
<dbReference type="Proteomes" id="UP000027936">
    <property type="component" value="Unassembled WGS sequence"/>
</dbReference>
<evidence type="ECO:0000313" key="2">
    <source>
        <dbReference type="Proteomes" id="UP000027936"/>
    </source>
</evidence>
<accession>A0A072NT52</accession>
<sequence>MVTNLKTLIIQQIKSVFPSAKVYDEPVQQGLQTPAFLVLVISDSQERKLGATSEWEYVVNITYFPSDSRSTYSESDDVSRAFKMNFRYIGNQFHANKLTAEKHDGTLVITFNVKKLVREVFDGTKMRTLQFGGVYSE</sequence>
<dbReference type="PATRIC" id="fig|1348973.3.peg.427"/>
<dbReference type="OrthoDB" id="2063617at2"/>
<name>A0A072NT52_SCHAZ</name>
<dbReference type="RefSeq" id="WP_035192840.1">
    <property type="nucleotide sequence ID" value="NZ_JJRY01000001.1"/>
</dbReference>
<organism evidence="1 2">
    <name type="scientific">Schinkia azotoformans MEV2011</name>
    <dbReference type="NCBI Taxonomy" id="1348973"/>
    <lineage>
        <taxon>Bacteria</taxon>
        <taxon>Bacillati</taxon>
        <taxon>Bacillota</taxon>
        <taxon>Bacilli</taxon>
        <taxon>Bacillales</taxon>
        <taxon>Bacillaceae</taxon>
        <taxon>Calidifontibacillus/Schinkia group</taxon>
        <taxon>Schinkia</taxon>
    </lineage>
</organism>
<reference evidence="1 2" key="1">
    <citation type="submission" date="2014-04" db="EMBL/GenBank/DDBJ databases">
        <title>Draft genome sequence of Bacillus azotoformans MEV2011, a (co-) denitrifying strain unable to grow in the presence of oxygen.</title>
        <authorList>
            <person name="Nielsen M."/>
            <person name="Schreiber L."/>
            <person name="Finster K."/>
            <person name="Schramm A."/>
        </authorList>
    </citation>
    <scope>NUCLEOTIDE SEQUENCE [LARGE SCALE GENOMIC DNA]</scope>
    <source>
        <strain evidence="1 2">MEV2011</strain>
    </source>
</reference>
<proteinExistence type="predicted"/>
<dbReference type="AlphaFoldDB" id="A0A072NT52"/>
<dbReference type="Pfam" id="PF20765">
    <property type="entry name" value="Phage_tail_terminator_8"/>
    <property type="match status" value="1"/>
</dbReference>
<gene>
    <name evidence="1" type="ORF">M670_00438</name>
</gene>
<dbReference type="EMBL" id="JJRY01000001">
    <property type="protein sequence ID" value="KEF40412.1"/>
    <property type="molecule type" value="Genomic_DNA"/>
</dbReference>